<keyword evidence="2" id="KW-1185">Reference proteome</keyword>
<gene>
    <name evidence="1" type="ORF">EV386_0169</name>
</gene>
<dbReference type="AlphaFoldDB" id="A0A4Q7M063"/>
<organism evidence="1 2">
    <name type="scientific">Xylanimonas ulmi</name>
    <dbReference type="NCBI Taxonomy" id="228973"/>
    <lineage>
        <taxon>Bacteria</taxon>
        <taxon>Bacillati</taxon>
        <taxon>Actinomycetota</taxon>
        <taxon>Actinomycetes</taxon>
        <taxon>Micrococcales</taxon>
        <taxon>Promicromonosporaceae</taxon>
        <taxon>Xylanimonas</taxon>
    </lineage>
</organism>
<dbReference type="SUPFAM" id="SSF53448">
    <property type="entry name" value="Nucleotide-diphospho-sugar transferases"/>
    <property type="match status" value="1"/>
</dbReference>
<dbReference type="OrthoDB" id="3171021at2"/>
<dbReference type="Proteomes" id="UP000293852">
    <property type="component" value="Unassembled WGS sequence"/>
</dbReference>
<evidence type="ECO:0000313" key="1">
    <source>
        <dbReference type="EMBL" id="RZS59932.1"/>
    </source>
</evidence>
<dbReference type="CDD" id="cd00761">
    <property type="entry name" value="Glyco_tranf_GTA_type"/>
    <property type="match status" value="1"/>
</dbReference>
<protein>
    <recommendedName>
        <fullName evidence="3">Glycosyl transferase family 2</fullName>
    </recommendedName>
</protein>
<accession>A0A4Q7M063</accession>
<comment type="caution">
    <text evidence="1">The sequence shown here is derived from an EMBL/GenBank/DDBJ whole genome shotgun (WGS) entry which is preliminary data.</text>
</comment>
<dbReference type="EMBL" id="SGWX01000001">
    <property type="protein sequence ID" value="RZS59932.1"/>
    <property type="molecule type" value="Genomic_DNA"/>
</dbReference>
<reference evidence="1 2" key="1">
    <citation type="submission" date="2019-02" db="EMBL/GenBank/DDBJ databases">
        <title>Sequencing the genomes of 1000 actinobacteria strains.</title>
        <authorList>
            <person name="Klenk H.-P."/>
        </authorList>
    </citation>
    <scope>NUCLEOTIDE SEQUENCE [LARGE SCALE GENOMIC DNA]</scope>
    <source>
        <strain evidence="1 2">DSM 16932</strain>
    </source>
</reference>
<sequence length="365" mass="39181">MAEVPAVDLVIASHDPRRRVGRAVASVLEGPQVRTRVTVVAHNTDVAGMEEAMRRDGVDVTELIARGSLRVLSLTDGVASPAGPFNLGLDRADAEFVAVMGSDDELEPGAVASWLALAGLAGAAAVIPRQRHASGVAITTPVARPGRTVGLDLVRDRLAYRSAPLGLVARAEVARLGLRFLEGVAVGEDIAFATRVWAEGSVAFDRNGPAYVVRDDAPFRVTTAPRPLRSEFAWLDAMLDDGWLTGLDRLRRAAVVTKFVRTHVFGAVLNRPDPAIWTDVERGALRHAAVRLIAVEPTAIEPLSVADRRLLDAMLDVTVPAGRLVGLAAARRHFGRPTTLVPRNPLWIAHREAPPRFMAASLLVR</sequence>
<evidence type="ECO:0000313" key="2">
    <source>
        <dbReference type="Proteomes" id="UP000293852"/>
    </source>
</evidence>
<dbReference type="Gene3D" id="3.90.550.10">
    <property type="entry name" value="Spore Coat Polysaccharide Biosynthesis Protein SpsA, Chain A"/>
    <property type="match status" value="1"/>
</dbReference>
<dbReference type="RefSeq" id="WP_130411463.1">
    <property type="nucleotide sequence ID" value="NZ_SGWX01000001.1"/>
</dbReference>
<name>A0A4Q7M063_9MICO</name>
<proteinExistence type="predicted"/>
<evidence type="ECO:0008006" key="3">
    <source>
        <dbReference type="Google" id="ProtNLM"/>
    </source>
</evidence>
<dbReference type="InterPro" id="IPR029044">
    <property type="entry name" value="Nucleotide-diphossugar_trans"/>
</dbReference>